<dbReference type="PROSITE" id="PS00217">
    <property type="entry name" value="SUGAR_TRANSPORT_2"/>
    <property type="match status" value="1"/>
</dbReference>
<dbReference type="PANTHER" id="PTHR43528">
    <property type="entry name" value="ALPHA-KETOGLUTARATE PERMEASE"/>
    <property type="match status" value="1"/>
</dbReference>
<dbReference type="PROSITE" id="PS00216">
    <property type="entry name" value="SUGAR_TRANSPORT_1"/>
    <property type="match status" value="1"/>
</dbReference>
<dbReference type="InterPro" id="IPR020846">
    <property type="entry name" value="MFS_dom"/>
</dbReference>
<evidence type="ECO:0000256" key="4">
    <source>
        <dbReference type="ARBA" id="ARBA00022475"/>
    </source>
</evidence>
<dbReference type="GeneID" id="64347053"/>
<name>A0A4R5YMV7_KOCRO</name>
<feature type="domain" description="Major facilitator superfamily (MFS) profile" evidence="13">
    <location>
        <begin position="39"/>
        <end position="448"/>
    </location>
</feature>
<feature type="transmembrane region" description="Helical" evidence="12">
    <location>
        <begin position="268"/>
        <end position="288"/>
    </location>
</feature>
<evidence type="ECO:0000256" key="1">
    <source>
        <dbReference type="ARBA" id="ARBA00004651"/>
    </source>
</evidence>
<evidence type="ECO:0000256" key="5">
    <source>
        <dbReference type="ARBA" id="ARBA00022692"/>
    </source>
</evidence>
<gene>
    <name evidence="14" type="ORF">E2R59_06475</name>
</gene>
<dbReference type="PANTHER" id="PTHR43528:SF1">
    <property type="entry name" value="ALPHA-KETOGLUTARATE PERMEASE"/>
    <property type="match status" value="1"/>
</dbReference>
<feature type="transmembrane region" description="Helical" evidence="12">
    <location>
        <begin position="425"/>
        <end position="444"/>
    </location>
</feature>
<evidence type="ECO:0000313" key="14">
    <source>
        <dbReference type="EMBL" id="TDL44707.1"/>
    </source>
</evidence>
<dbReference type="PROSITE" id="PS50850">
    <property type="entry name" value="MFS"/>
    <property type="match status" value="1"/>
</dbReference>
<evidence type="ECO:0000313" key="15">
    <source>
        <dbReference type="Proteomes" id="UP000295163"/>
    </source>
</evidence>
<dbReference type="EMBL" id="SMZT01000002">
    <property type="protein sequence ID" value="TDL44707.1"/>
    <property type="molecule type" value="Genomic_DNA"/>
</dbReference>
<reference evidence="14 15" key="1">
    <citation type="submission" date="2019-03" db="EMBL/GenBank/DDBJ databases">
        <title>Genome Sequencing and Assembly of Various Microbes Isolated from Partially Reclaimed Soil and Acid Mine Drainage (AMD) Site.</title>
        <authorList>
            <person name="Steinbock B."/>
            <person name="Bechtold R."/>
            <person name="Sevigny J.L."/>
            <person name="Thomas D."/>
            <person name="Cuthill L.R."/>
            <person name="Aveiro Johannsen E.J."/>
            <person name="Thomas K."/>
            <person name="Ghosh A."/>
        </authorList>
    </citation>
    <scope>NUCLEOTIDE SEQUENCE [LARGE SCALE GENOMIC DNA]</scope>
    <source>
        <strain evidence="14 15">S-A3</strain>
    </source>
</reference>
<dbReference type="Pfam" id="PF00083">
    <property type="entry name" value="Sugar_tr"/>
    <property type="match status" value="1"/>
</dbReference>
<dbReference type="GO" id="GO:0015293">
    <property type="term" value="F:symporter activity"/>
    <property type="evidence" value="ECO:0007669"/>
    <property type="project" value="UniProtKB-KW"/>
</dbReference>
<evidence type="ECO:0000256" key="7">
    <source>
        <dbReference type="ARBA" id="ARBA00022989"/>
    </source>
</evidence>
<dbReference type="RefSeq" id="WP_133409783.1">
    <property type="nucleotide sequence ID" value="NZ_SMZT01000002.1"/>
</dbReference>
<keyword evidence="5 12" id="KW-0812">Transmembrane</keyword>
<keyword evidence="6" id="KW-0769">Symport</keyword>
<dbReference type="GO" id="GO:0005886">
    <property type="term" value="C:plasma membrane"/>
    <property type="evidence" value="ECO:0007669"/>
    <property type="project" value="UniProtKB-SubCell"/>
</dbReference>
<dbReference type="Proteomes" id="UP000295163">
    <property type="component" value="Unassembled WGS sequence"/>
</dbReference>
<keyword evidence="7 12" id="KW-1133">Transmembrane helix</keyword>
<keyword evidence="8 12" id="KW-0472">Membrane</keyword>
<dbReference type="FunFam" id="1.20.1250.20:FF:000001">
    <property type="entry name" value="Dicarboxylate MFS transporter"/>
    <property type="match status" value="1"/>
</dbReference>
<dbReference type="InterPro" id="IPR051084">
    <property type="entry name" value="H+-coupled_symporters"/>
</dbReference>
<accession>A0A4R5YMV7</accession>
<dbReference type="InterPro" id="IPR005828">
    <property type="entry name" value="MFS_sugar_transport-like"/>
</dbReference>
<feature type="transmembrane region" description="Helical" evidence="12">
    <location>
        <begin position="182"/>
        <end position="203"/>
    </location>
</feature>
<dbReference type="InterPro" id="IPR036259">
    <property type="entry name" value="MFS_trans_sf"/>
</dbReference>
<comment type="function">
    <text evidence="9">May be a proton symporter involved in the uptake of osmolytes such as proline and glycine betaine.</text>
</comment>
<keyword evidence="3" id="KW-0813">Transport</keyword>
<dbReference type="InterPro" id="IPR005829">
    <property type="entry name" value="Sugar_transporter_CS"/>
</dbReference>
<evidence type="ECO:0000256" key="12">
    <source>
        <dbReference type="SAM" id="Phobius"/>
    </source>
</evidence>
<evidence type="ECO:0000256" key="3">
    <source>
        <dbReference type="ARBA" id="ARBA00022448"/>
    </source>
</evidence>
<feature type="transmembrane region" description="Helical" evidence="12">
    <location>
        <begin position="303"/>
        <end position="322"/>
    </location>
</feature>
<protein>
    <recommendedName>
        <fullName evidence="10">Putative proline/betaine transporter</fullName>
    </recommendedName>
</protein>
<keyword evidence="4" id="KW-1003">Cell membrane</keyword>
<evidence type="ECO:0000256" key="8">
    <source>
        <dbReference type="ARBA" id="ARBA00023136"/>
    </source>
</evidence>
<feature type="transmembrane region" description="Helical" evidence="12">
    <location>
        <begin position="77"/>
        <end position="98"/>
    </location>
</feature>
<feature type="transmembrane region" description="Helical" evidence="12">
    <location>
        <begin position="41"/>
        <end position="65"/>
    </location>
</feature>
<evidence type="ECO:0000256" key="9">
    <source>
        <dbReference type="ARBA" id="ARBA00037295"/>
    </source>
</evidence>
<feature type="transmembrane region" description="Helical" evidence="12">
    <location>
        <begin position="394"/>
        <end position="413"/>
    </location>
</feature>
<evidence type="ECO:0000256" key="6">
    <source>
        <dbReference type="ARBA" id="ARBA00022847"/>
    </source>
</evidence>
<evidence type="ECO:0000256" key="11">
    <source>
        <dbReference type="SAM" id="MobiDB-lite"/>
    </source>
</evidence>
<feature type="transmembrane region" description="Helical" evidence="12">
    <location>
        <begin position="135"/>
        <end position="152"/>
    </location>
</feature>
<feature type="transmembrane region" description="Helical" evidence="12">
    <location>
        <begin position="209"/>
        <end position="229"/>
    </location>
</feature>
<feature type="transmembrane region" description="Helical" evidence="12">
    <location>
        <begin position="110"/>
        <end position="129"/>
    </location>
</feature>
<feature type="region of interest" description="Disordered" evidence="11">
    <location>
        <begin position="1"/>
        <end position="32"/>
    </location>
</feature>
<organism evidence="14 15">
    <name type="scientific">Kocuria rosea</name>
    <name type="common">Deinococcus erythromyxa</name>
    <name type="synonym">Micrococcus rubens</name>
    <dbReference type="NCBI Taxonomy" id="1275"/>
    <lineage>
        <taxon>Bacteria</taxon>
        <taxon>Bacillati</taxon>
        <taxon>Actinomycetota</taxon>
        <taxon>Actinomycetes</taxon>
        <taxon>Micrococcales</taxon>
        <taxon>Micrococcaceae</taxon>
        <taxon>Kocuria</taxon>
    </lineage>
</organism>
<comment type="similarity">
    <text evidence="2">Belongs to the major facilitator superfamily. Metabolite:H+ Symporter (MHS) family (TC 2.A.1.6) family.</text>
</comment>
<comment type="subcellular location">
    <subcellularLocation>
        <location evidence="1">Cell membrane</location>
        <topology evidence="1">Multi-pass membrane protein</topology>
    </subcellularLocation>
</comment>
<dbReference type="SUPFAM" id="SSF103473">
    <property type="entry name" value="MFS general substrate transporter"/>
    <property type="match status" value="1"/>
</dbReference>
<feature type="compositionally biased region" description="Low complexity" evidence="11">
    <location>
        <begin position="9"/>
        <end position="27"/>
    </location>
</feature>
<evidence type="ECO:0000256" key="2">
    <source>
        <dbReference type="ARBA" id="ARBA00008240"/>
    </source>
</evidence>
<comment type="caution">
    <text evidence="14">The sequence shown here is derived from an EMBL/GenBank/DDBJ whole genome shotgun (WGS) entry which is preliminary data.</text>
</comment>
<dbReference type="Gene3D" id="1.20.1250.20">
    <property type="entry name" value="MFS general substrate transporter like domains"/>
    <property type="match status" value="2"/>
</dbReference>
<proteinExistence type="inferred from homology"/>
<evidence type="ECO:0000256" key="10">
    <source>
        <dbReference type="ARBA" id="ARBA00039918"/>
    </source>
</evidence>
<dbReference type="AlphaFoldDB" id="A0A4R5YMV7"/>
<sequence>MSHSAGQSTDAVPTTVPARTTPTRTVPAAPPDARRRRKDLVAVNLGNALEWFDWNIYAIFAPFFAAQFFRSDNPVSALLATLAVFAVGFLMRPVGGWVFGRLADRRGRRFSLVLAILLAALGSLVIAVTPTFDTLGVFASVILLLARLVQGLSHGGETGSAFTYLGEIAPADRRGLWTSSPWIGVGVGTMLATGLGAVLTAVISEEDMYAWGWRIPFAVGAVLGVYALYIRRTMTESDVYEQENEAGPTHAASLRQVLRELAAERGSALRIVGLTISGVVAFYTWFIFAPGYAIREYGMSPSAALATGLAGQAVFLLAVPLMGRASDRWGRRPVLLVFSVGFAVLAFPMEAILGARPLTLFVTMALGSLLLAANCAPLGAVFTELVPTRLRATIIGMAYATSGAIFGGTAPYLNTWLATQGRHDLFVGYMILLCLISTVVIVRMPETRGIPLR</sequence>
<feature type="transmembrane region" description="Helical" evidence="12">
    <location>
        <begin position="334"/>
        <end position="354"/>
    </location>
</feature>
<evidence type="ECO:0000259" key="13">
    <source>
        <dbReference type="PROSITE" id="PS50850"/>
    </source>
</evidence>
<feature type="transmembrane region" description="Helical" evidence="12">
    <location>
        <begin position="360"/>
        <end position="382"/>
    </location>
</feature>